<dbReference type="PROSITE" id="PS00688">
    <property type="entry name" value="SIGMA54_INTERACT_3"/>
    <property type="match status" value="1"/>
</dbReference>
<keyword evidence="5" id="KW-0805">Transcription regulation</keyword>
<dbReference type="Gene3D" id="1.10.8.60">
    <property type="match status" value="1"/>
</dbReference>
<gene>
    <name evidence="12" type="ORF">AKJ17_12310</name>
</gene>
<dbReference type="PROSITE" id="PS50045">
    <property type="entry name" value="SIGMA54_INTERACT_4"/>
    <property type="match status" value="1"/>
</dbReference>
<proteinExistence type="predicted"/>
<feature type="domain" description="Sigma-54 factor interaction" evidence="10">
    <location>
        <begin position="141"/>
        <end position="370"/>
    </location>
</feature>
<feature type="region of interest" description="Disordered" evidence="9">
    <location>
        <begin position="440"/>
        <end position="461"/>
    </location>
</feature>
<dbReference type="GO" id="GO:0043565">
    <property type="term" value="F:sequence-specific DNA binding"/>
    <property type="evidence" value="ECO:0007669"/>
    <property type="project" value="InterPro"/>
</dbReference>
<keyword evidence="3" id="KW-0067">ATP-binding</keyword>
<keyword evidence="6" id="KW-0238">DNA-binding</keyword>
<accession>A0A0M0HNA7</accession>
<dbReference type="InterPro" id="IPR025943">
    <property type="entry name" value="Sigma_54_int_dom_ATP-bd_2"/>
</dbReference>
<keyword evidence="2" id="KW-0547">Nucleotide-binding</keyword>
<organism evidence="12 13">
    <name type="scientific">Vibrio nereis</name>
    <dbReference type="NCBI Taxonomy" id="693"/>
    <lineage>
        <taxon>Bacteria</taxon>
        <taxon>Pseudomonadati</taxon>
        <taxon>Pseudomonadota</taxon>
        <taxon>Gammaproteobacteria</taxon>
        <taxon>Vibrionales</taxon>
        <taxon>Vibrionaceae</taxon>
        <taxon>Vibrio</taxon>
    </lineage>
</organism>
<evidence type="ECO:0000256" key="1">
    <source>
        <dbReference type="ARBA" id="ARBA00022553"/>
    </source>
</evidence>
<dbReference type="InterPro" id="IPR058031">
    <property type="entry name" value="AAA_lid_NorR"/>
</dbReference>
<feature type="compositionally biased region" description="Basic and acidic residues" evidence="9">
    <location>
        <begin position="442"/>
        <end position="453"/>
    </location>
</feature>
<evidence type="ECO:0000256" key="6">
    <source>
        <dbReference type="ARBA" id="ARBA00023125"/>
    </source>
</evidence>
<dbReference type="InterPro" id="IPR001789">
    <property type="entry name" value="Sig_transdc_resp-reg_receiver"/>
</dbReference>
<evidence type="ECO:0000256" key="8">
    <source>
        <dbReference type="PROSITE-ProRule" id="PRU00169"/>
    </source>
</evidence>
<dbReference type="InterPro" id="IPR009057">
    <property type="entry name" value="Homeodomain-like_sf"/>
</dbReference>
<dbReference type="InterPro" id="IPR003593">
    <property type="entry name" value="AAA+_ATPase"/>
</dbReference>
<keyword evidence="4" id="KW-0902">Two-component regulatory system</keyword>
<reference evidence="13" key="1">
    <citation type="submission" date="2015-08" db="EMBL/GenBank/DDBJ databases">
        <title>Vibrio galatheae sp. nov., a novel member of the Vibrionaceae family isolated from the Solomon Islands.</title>
        <authorList>
            <person name="Giubergia S."/>
            <person name="Machado H."/>
            <person name="Mateiu R.V."/>
            <person name="Gram L."/>
        </authorList>
    </citation>
    <scope>NUCLEOTIDE SEQUENCE [LARGE SCALE GENOMIC DNA]</scope>
    <source>
        <strain evidence="13">DSM 19584</strain>
    </source>
</reference>
<name>A0A0M0HNA7_VIBNE</name>
<dbReference type="OrthoDB" id="9804019at2"/>
<comment type="caution">
    <text evidence="12">The sequence shown here is derived from an EMBL/GenBank/DDBJ whole genome shotgun (WGS) entry which is preliminary data.</text>
</comment>
<dbReference type="GO" id="GO:0005524">
    <property type="term" value="F:ATP binding"/>
    <property type="evidence" value="ECO:0007669"/>
    <property type="project" value="UniProtKB-KW"/>
</dbReference>
<dbReference type="Pfam" id="PF00072">
    <property type="entry name" value="Response_reg"/>
    <property type="match status" value="1"/>
</dbReference>
<dbReference type="EMBL" id="LHPJ01000008">
    <property type="protein sequence ID" value="KOO03322.1"/>
    <property type="molecule type" value="Genomic_DNA"/>
</dbReference>
<dbReference type="SMART" id="SM00382">
    <property type="entry name" value="AAA"/>
    <property type="match status" value="1"/>
</dbReference>
<dbReference type="RefSeq" id="WP_053396108.1">
    <property type="nucleotide sequence ID" value="NZ_LHPJ01000008.1"/>
</dbReference>
<dbReference type="Pfam" id="PF25601">
    <property type="entry name" value="AAA_lid_14"/>
    <property type="match status" value="1"/>
</dbReference>
<dbReference type="InterPro" id="IPR002197">
    <property type="entry name" value="HTH_Fis"/>
</dbReference>
<dbReference type="Pfam" id="PF02954">
    <property type="entry name" value="HTH_8"/>
    <property type="match status" value="1"/>
</dbReference>
<sequence>MNMEKHVTLIDDEVDVVEAVSEMLELEGFNVTYFTDPKQGLKCLSPSAKNVVLCDVRMPEMDGLMLLDAVQNRAPGCEVILMSGHGDIPMAIEAMKQGAFDFIEKPLDSDEVIEKLNLAIEHIQAQRDLNDAEDLPIESVVIGESQAMERIRSQVLALSRTGVDTIINGETGTGKEVIARALHQYSERRDKPFVAINCGGMTESIIESELFGHEAGSFTSANKKRIGKIEQAHGGTLFLDEIESMPIAVQIKLLRVIQERVIERVGGNTLIPVDIVVVAASKADLAKLSESGEFRADLFYRLNIASLNLPPLRQRKEDIQALFRHFVVQASQKYKTRPSSLYAEQIQQLCRHDWPGNVRELRNVAERFVLGIVGDGFDLQTPATSGEESYSSQQPFAFEQQMEQYERNVLTEALIEMAGNINEVSLRLNLPRKTLYRKMKKHQLDKESFKPNRETTQQNQP</sequence>
<dbReference type="Pfam" id="PF00158">
    <property type="entry name" value="Sigma54_activat"/>
    <property type="match status" value="1"/>
</dbReference>
<feature type="modified residue" description="4-aspartylphosphate" evidence="8">
    <location>
        <position position="55"/>
    </location>
</feature>
<feature type="domain" description="Response regulatory" evidence="11">
    <location>
        <begin position="6"/>
        <end position="120"/>
    </location>
</feature>
<dbReference type="InterPro" id="IPR002078">
    <property type="entry name" value="Sigma_54_int"/>
</dbReference>
<evidence type="ECO:0000256" key="2">
    <source>
        <dbReference type="ARBA" id="ARBA00022741"/>
    </source>
</evidence>
<evidence type="ECO:0000256" key="3">
    <source>
        <dbReference type="ARBA" id="ARBA00022840"/>
    </source>
</evidence>
<dbReference type="Gene3D" id="1.10.10.60">
    <property type="entry name" value="Homeodomain-like"/>
    <property type="match status" value="1"/>
</dbReference>
<evidence type="ECO:0000259" key="10">
    <source>
        <dbReference type="PROSITE" id="PS50045"/>
    </source>
</evidence>
<dbReference type="InterPro" id="IPR011006">
    <property type="entry name" value="CheY-like_superfamily"/>
</dbReference>
<dbReference type="GO" id="GO:0000160">
    <property type="term" value="P:phosphorelay signal transduction system"/>
    <property type="evidence" value="ECO:0007669"/>
    <property type="project" value="UniProtKB-KW"/>
</dbReference>
<dbReference type="STRING" id="693.AKJ17_12310"/>
<dbReference type="SMART" id="SM00448">
    <property type="entry name" value="REC"/>
    <property type="match status" value="1"/>
</dbReference>
<dbReference type="SUPFAM" id="SSF46689">
    <property type="entry name" value="Homeodomain-like"/>
    <property type="match status" value="1"/>
</dbReference>
<keyword evidence="13" id="KW-1185">Reference proteome</keyword>
<evidence type="ECO:0000259" key="11">
    <source>
        <dbReference type="PROSITE" id="PS50110"/>
    </source>
</evidence>
<dbReference type="FunFam" id="3.40.50.2300:FF:000018">
    <property type="entry name" value="DNA-binding transcriptional regulator NtrC"/>
    <property type="match status" value="1"/>
</dbReference>
<dbReference type="PANTHER" id="PTHR32071">
    <property type="entry name" value="TRANSCRIPTIONAL REGULATORY PROTEIN"/>
    <property type="match status" value="1"/>
</dbReference>
<dbReference type="SUPFAM" id="SSF52540">
    <property type="entry name" value="P-loop containing nucleoside triphosphate hydrolases"/>
    <property type="match status" value="1"/>
</dbReference>
<evidence type="ECO:0000256" key="7">
    <source>
        <dbReference type="ARBA" id="ARBA00023163"/>
    </source>
</evidence>
<dbReference type="AlphaFoldDB" id="A0A0M0HNA7"/>
<evidence type="ECO:0000313" key="12">
    <source>
        <dbReference type="EMBL" id="KOO03322.1"/>
    </source>
</evidence>
<dbReference type="FunFam" id="3.40.50.300:FF:000006">
    <property type="entry name" value="DNA-binding transcriptional regulator NtrC"/>
    <property type="match status" value="1"/>
</dbReference>
<dbReference type="InterPro" id="IPR027417">
    <property type="entry name" value="P-loop_NTPase"/>
</dbReference>
<dbReference type="SUPFAM" id="SSF52172">
    <property type="entry name" value="CheY-like"/>
    <property type="match status" value="1"/>
</dbReference>
<dbReference type="PANTHER" id="PTHR32071:SF57">
    <property type="entry name" value="C4-DICARBOXYLATE TRANSPORT TRANSCRIPTIONAL REGULATORY PROTEIN DCTD"/>
    <property type="match status" value="1"/>
</dbReference>
<dbReference type="Gene3D" id="3.40.50.2300">
    <property type="match status" value="1"/>
</dbReference>
<evidence type="ECO:0000256" key="4">
    <source>
        <dbReference type="ARBA" id="ARBA00023012"/>
    </source>
</evidence>
<keyword evidence="7" id="KW-0804">Transcription</keyword>
<dbReference type="InterPro" id="IPR025944">
    <property type="entry name" value="Sigma_54_int_dom_CS"/>
</dbReference>
<dbReference type="PROSITE" id="PS00676">
    <property type="entry name" value="SIGMA54_INTERACT_2"/>
    <property type="match status" value="1"/>
</dbReference>
<dbReference type="GO" id="GO:0006355">
    <property type="term" value="P:regulation of DNA-templated transcription"/>
    <property type="evidence" value="ECO:0007669"/>
    <property type="project" value="InterPro"/>
</dbReference>
<evidence type="ECO:0000256" key="9">
    <source>
        <dbReference type="SAM" id="MobiDB-lite"/>
    </source>
</evidence>
<evidence type="ECO:0000313" key="13">
    <source>
        <dbReference type="Proteomes" id="UP000037515"/>
    </source>
</evidence>
<evidence type="ECO:0000256" key="5">
    <source>
        <dbReference type="ARBA" id="ARBA00023015"/>
    </source>
</evidence>
<dbReference type="CDD" id="cd00009">
    <property type="entry name" value="AAA"/>
    <property type="match status" value="1"/>
</dbReference>
<protein>
    <submittedName>
        <fullName evidence="12">C4-dicarboxylate ABC transporter</fullName>
    </submittedName>
</protein>
<dbReference type="PROSITE" id="PS50110">
    <property type="entry name" value="RESPONSE_REGULATORY"/>
    <property type="match status" value="1"/>
</dbReference>
<dbReference type="PATRIC" id="fig|693.5.peg.2525"/>
<dbReference type="Proteomes" id="UP000037515">
    <property type="component" value="Unassembled WGS sequence"/>
</dbReference>
<keyword evidence="1 8" id="KW-0597">Phosphoprotein</keyword>
<dbReference type="Gene3D" id="3.40.50.300">
    <property type="entry name" value="P-loop containing nucleotide triphosphate hydrolases"/>
    <property type="match status" value="1"/>
</dbReference>